<reference evidence="1" key="1">
    <citation type="submission" date="2023-06" db="EMBL/GenBank/DDBJ databases">
        <title>Genomic of Parafulvivirga corallium.</title>
        <authorList>
            <person name="Wang G."/>
        </authorList>
    </citation>
    <scope>NUCLEOTIDE SEQUENCE</scope>
    <source>
        <strain evidence="1">BMA10</strain>
    </source>
</reference>
<accession>A0ABT8KWR5</accession>
<comment type="caution">
    <text evidence="1">The sequence shown here is derived from an EMBL/GenBank/DDBJ whole genome shotgun (WGS) entry which is preliminary data.</text>
</comment>
<dbReference type="Proteomes" id="UP001172082">
    <property type="component" value="Unassembled WGS sequence"/>
</dbReference>
<organism evidence="1 2">
    <name type="scientific">Splendidivirga corallicola</name>
    <dbReference type="NCBI Taxonomy" id="3051826"/>
    <lineage>
        <taxon>Bacteria</taxon>
        <taxon>Pseudomonadati</taxon>
        <taxon>Bacteroidota</taxon>
        <taxon>Cytophagia</taxon>
        <taxon>Cytophagales</taxon>
        <taxon>Splendidivirgaceae</taxon>
        <taxon>Splendidivirga</taxon>
    </lineage>
</organism>
<dbReference type="RefSeq" id="WP_346754617.1">
    <property type="nucleotide sequence ID" value="NZ_JAUJEA010000012.1"/>
</dbReference>
<gene>
    <name evidence="1" type="ORF">QQ008_24590</name>
</gene>
<dbReference type="EMBL" id="JAUJEA010000012">
    <property type="protein sequence ID" value="MDN5204593.1"/>
    <property type="molecule type" value="Genomic_DNA"/>
</dbReference>
<evidence type="ECO:0000313" key="1">
    <source>
        <dbReference type="EMBL" id="MDN5204593.1"/>
    </source>
</evidence>
<protein>
    <submittedName>
        <fullName evidence="1">Uncharacterized protein</fullName>
    </submittedName>
</protein>
<sequence>MIETKAILSANSINKYGYKFTVGALFKTLIENSVIGVPSLLGHDSHRPIGWIYPLGLFVQPNLTRLAGVNYLAESNNDQEVINTLYQNALIRKHLEMCEDFIDELKELVKDSISTKAKYLYSGCVAYNDSNILYTVYPKLKELLDKDELIKLSDILNDFEYLGQGIFKDKSSDLTIYCHRYFRRNFSYQNNFYFFFLDQFVEQYSNKEIELKIALDTDMIGYAPTYTEQQELEYWWGPKYSDNIEEIPLGVAHYECDDIQKTFFSISGTQFWWKKEDSEYTLEAEEIRNDPSAGVSLEKYGCRYTHAIFDSKESIFNHFDCAIRMYDTESMLSRIDKPINQAGKNAEYTKLFRIDGKLELSKWKSIVTNFFQDNPLWYEYFGMKNEYEEKMNSLRSTGEVLSTNLTPYYHNKSNGIRIFTSFHKKIEDVYEVPRKFIHPNVFKSETGIIDIIEFDSVEIKKSLNKIGEDILIPDNLIFVKNTDSIINYPTIFHSNNNLQNNLNKTIEALSKLFAALLEKNDKLISCSLAWNYNEQKMIKIAFSGHLSNIIDWLSSFHNQMKTDANEIEKWIENCSTYLNSKYDDYQDQPDVFDLVKNDGTLYLKRISVPHNWLSKLEYTDKGLEYELTIPKNEGEELLNRIKEEEINIAYSYFVEKVTCSKSGEDYLTSTHSKVFDEEVVAIIEESNLASIFWTKN</sequence>
<evidence type="ECO:0000313" key="2">
    <source>
        <dbReference type="Proteomes" id="UP001172082"/>
    </source>
</evidence>
<keyword evidence="2" id="KW-1185">Reference proteome</keyword>
<name>A0ABT8KWR5_9BACT</name>
<proteinExistence type="predicted"/>